<accession>A0A8J3F129</accession>
<comment type="caution">
    <text evidence="3">The sequence shown here is derived from an EMBL/GenBank/DDBJ whole genome shotgun (WGS) entry which is preliminary data.</text>
</comment>
<keyword evidence="1" id="KW-0732">Signal</keyword>
<dbReference type="AlphaFoldDB" id="A0A8J3F129"/>
<sequence>MRTRQPFYMNKAGMLATLIAAAFTPYAFALTPAGKIDFAFGTATATGTDGVIRPLKKGTEIYSGDAITTTDGRVQIRFSDGAYLALQPNTLFKVDQYAYEGKSDGKEKGSFSLVKGGLRTITGAIGKVNKQNYEVRTPTATIGIRGTGYSAEADDNGTTVSVYTGLVSVSNQGGSVTLGGGQSVFVRTSQSSPEMTDQKAAADQIVAERKQQEELEQQTQTERPLDTQPLFTAGDQRTSSGESVTYSELLKNPVDGPGYSIVEAYGTGYGNLYHATNTTANFSGNALTAYVWGDDGEGSYFSYNGTISEAKWDGLIGWGRWVRSSGSEGGEGPALAALVALPTYESHDHYVFGKATSQSAITALNGTTVNFALLGATSAVSSLGFGGGEAFVASSGSGSGLVSLGTFTGSAAVHFGSNTYMDLTTNISDSFYGNFNATFNNMQLRSHAGSGGPIATFYTNGEGSVSSSFIELNGLFAGSNAERMGIAYSIDQGNGVTTTGAAAFTSTSRGPSPP</sequence>
<dbReference type="Pfam" id="PF04773">
    <property type="entry name" value="FecR"/>
    <property type="match status" value="1"/>
</dbReference>
<dbReference type="EMBL" id="BMDI01000001">
    <property type="protein sequence ID" value="GGI18530.1"/>
    <property type="molecule type" value="Genomic_DNA"/>
</dbReference>
<dbReference type="PANTHER" id="PTHR38731">
    <property type="entry name" value="LIPL45-RELATED LIPOPROTEIN-RELATED"/>
    <property type="match status" value="1"/>
</dbReference>
<feature type="domain" description="FecR protein" evidence="2">
    <location>
        <begin position="68"/>
        <end position="167"/>
    </location>
</feature>
<dbReference type="Gene3D" id="2.60.120.1440">
    <property type="match status" value="1"/>
</dbReference>
<feature type="signal peptide" evidence="1">
    <location>
        <begin position="1"/>
        <end position="29"/>
    </location>
</feature>
<dbReference type="RefSeq" id="WP_188380573.1">
    <property type="nucleotide sequence ID" value="NZ_BMDI01000001.1"/>
</dbReference>
<gene>
    <name evidence="3" type="ORF">GCM10008066_14480</name>
</gene>
<organism evidence="3 4">
    <name type="scientific">Oxalicibacterium faecigallinarum</name>
    <dbReference type="NCBI Taxonomy" id="573741"/>
    <lineage>
        <taxon>Bacteria</taxon>
        <taxon>Pseudomonadati</taxon>
        <taxon>Pseudomonadota</taxon>
        <taxon>Betaproteobacteria</taxon>
        <taxon>Burkholderiales</taxon>
        <taxon>Oxalobacteraceae</taxon>
        <taxon>Oxalicibacterium</taxon>
    </lineage>
</organism>
<evidence type="ECO:0000259" key="2">
    <source>
        <dbReference type="Pfam" id="PF04773"/>
    </source>
</evidence>
<reference evidence="4" key="1">
    <citation type="journal article" date="2019" name="Int. J. Syst. Evol. Microbiol.">
        <title>The Global Catalogue of Microorganisms (GCM) 10K type strain sequencing project: providing services to taxonomists for standard genome sequencing and annotation.</title>
        <authorList>
            <consortium name="The Broad Institute Genomics Platform"/>
            <consortium name="The Broad Institute Genome Sequencing Center for Infectious Disease"/>
            <person name="Wu L."/>
            <person name="Ma J."/>
        </authorList>
    </citation>
    <scope>NUCLEOTIDE SEQUENCE [LARGE SCALE GENOMIC DNA]</scope>
    <source>
        <strain evidence="4">CCM 2767</strain>
    </source>
</reference>
<keyword evidence="4" id="KW-1185">Reference proteome</keyword>
<name>A0A8J3F129_9BURK</name>
<evidence type="ECO:0000313" key="3">
    <source>
        <dbReference type="EMBL" id="GGI18530.1"/>
    </source>
</evidence>
<evidence type="ECO:0000313" key="4">
    <source>
        <dbReference type="Proteomes" id="UP000642180"/>
    </source>
</evidence>
<evidence type="ECO:0000256" key="1">
    <source>
        <dbReference type="SAM" id="SignalP"/>
    </source>
</evidence>
<proteinExistence type="predicted"/>
<dbReference type="InterPro" id="IPR006860">
    <property type="entry name" value="FecR"/>
</dbReference>
<protein>
    <recommendedName>
        <fullName evidence="2">FecR protein domain-containing protein</fullName>
    </recommendedName>
</protein>
<dbReference type="Proteomes" id="UP000642180">
    <property type="component" value="Unassembled WGS sequence"/>
</dbReference>
<dbReference type="PANTHER" id="PTHR38731:SF1">
    <property type="entry name" value="FECR PROTEIN DOMAIN-CONTAINING PROTEIN"/>
    <property type="match status" value="1"/>
</dbReference>
<feature type="chain" id="PRO_5035307238" description="FecR protein domain-containing protein" evidence="1">
    <location>
        <begin position="30"/>
        <end position="514"/>
    </location>
</feature>